<dbReference type="OrthoDB" id="9805698at2"/>
<evidence type="ECO:0000313" key="3">
    <source>
        <dbReference type="Proteomes" id="UP000276178"/>
    </source>
</evidence>
<dbReference type="RefSeq" id="WP_005829036.1">
    <property type="nucleotide sequence ID" value="NZ_BJOD01000028.1"/>
</dbReference>
<gene>
    <name evidence="1" type="ORF">BAG01nite_28930</name>
    <name evidence="2" type="ORF">EB820_22950</name>
</gene>
<dbReference type="AlphaFoldDB" id="A0A3M8AE34"/>
<protein>
    <recommendedName>
        <fullName evidence="5">Poly A polymerase head domain-containing protein</fullName>
    </recommendedName>
</protein>
<dbReference type="Proteomes" id="UP000276178">
    <property type="component" value="Unassembled WGS sequence"/>
</dbReference>
<comment type="caution">
    <text evidence="2">The sequence shown here is derived from an EMBL/GenBank/DDBJ whole genome shotgun (WGS) entry which is preliminary data.</text>
</comment>
<dbReference type="Gene3D" id="3.30.460.10">
    <property type="entry name" value="Beta Polymerase, domain 2"/>
    <property type="match status" value="1"/>
</dbReference>
<evidence type="ECO:0000313" key="4">
    <source>
        <dbReference type="Proteomes" id="UP000317180"/>
    </source>
</evidence>
<dbReference type="Proteomes" id="UP000317180">
    <property type="component" value="Unassembled WGS sequence"/>
</dbReference>
<organism evidence="2 3">
    <name type="scientific">Brevibacillus agri</name>
    <dbReference type="NCBI Taxonomy" id="51101"/>
    <lineage>
        <taxon>Bacteria</taxon>
        <taxon>Bacillati</taxon>
        <taxon>Bacillota</taxon>
        <taxon>Bacilli</taxon>
        <taxon>Bacillales</taxon>
        <taxon>Paenibacillaceae</taxon>
        <taxon>Brevibacillus</taxon>
    </lineage>
</organism>
<evidence type="ECO:0000313" key="2">
    <source>
        <dbReference type="EMBL" id="RNB48827.1"/>
    </source>
</evidence>
<dbReference type="SUPFAM" id="SSF81301">
    <property type="entry name" value="Nucleotidyltransferase"/>
    <property type="match status" value="1"/>
</dbReference>
<proteinExistence type="predicted"/>
<evidence type="ECO:0008006" key="5">
    <source>
        <dbReference type="Google" id="ProtNLM"/>
    </source>
</evidence>
<dbReference type="EMBL" id="BJOD01000028">
    <property type="protein sequence ID" value="GED26791.1"/>
    <property type="molecule type" value="Genomic_DNA"/>
</dbReference>
<keyword evidence="4" id="KW-1185">Reference proteome</keyword>
<reference evidence="2 3" key="1">
    <citation type="submission" date="2018-10" db="EMBL/GenBank/DDBJ databases">
        <title>Phylogenomics of Brevibacillus.</title>
        <authorList>
            <person name="Dunlap C."/>
        </authorList>
    </citation>
    <scope>NUCLEOTIDE SEQUENCE [LARGE SCALE GENOMIC DNA]</scope>
    <source>
        <strain evidence="2 3">NRRL NRS 1219</strain>
    </source>
</reference>
<dbReference type="EMBL" id="RHHN01000084">
    <property type="protein sequence ID" value="RNB48827.1"/>
    <property type="molecule type" value="Genomic_DNA"/>
</dbReference>
<reference evidence="1 4" key="2">
    <citation type="submission" date="2019-06" db="EMBL/GenBank/DDBJ databases">
        <title>Whole genome shotgun sequence of Brevibacillus agri NBRC 15538.</title>
        <authorList>
            <person name="Hosoyama A."/>
            <person name="Uohara A."/>
            <person name="Ohji S."/>
            <person name="Ichikawa N."/>
        </authorList>
    </citation>
    <scope>NUCLEOTIDE SEQUENCE [LARGE SCALE GENOMIC DNA]</scope>
    <source>
        <strain evidence="1 4">NBRC 15538</strain>
    </source>
</reference>
<name>A0A3M8AE34_9BACL</name>
<evidence type="ECO:0000313" key="1">
    <source>
        <dbReference type="EMBL" id="GED26791.1"/>
    </source>
</evidence>
<dbReference type="InterPro" id="IPR043519">
    <property type="entry name" value="NT_sf"/>
</dbReference>
<dbReference type="GeneID" id="82813090"/>
<accession>A0A3M8AE34</accession>
<sequence length="241" mass="28035">MGGAWKCAQDDYKQTVVILKRIELLRQVSPQVDRLLNDLSSYGDLIFIGGAVRDLAEYRTPRDYDIIVDSSHTDFSAAFSGLSYKKNRFGGYKLKVDGIEFDIWGIQTNWAFRERLLVPCFENISKGVFFNFDALCFHLQWQSLDCTHFMEAIDNKVLDILLDDEAVWKNPTPEVNVVRAWKIHKTRGLQFSDRVRKYIRDWAATADNPQERLLEAERKHYGDKSKYSYEDYAQLLSVVEV</sequence>